<reference evidence="7 8" key="1">
    <citation type="journal article" date="2016" name="Nat. Commun.">
        <title>Extremotolerant tardigrade genome and improved radiotolerance of human cultured cells by tardigrade-unique protein.</title>
        <authorList>
            <person name="Hashimoto T."/>
            <person name="Horikawa D.D."/>
            <person name="Saito Y."/>
            <person name="Kuwahara H."/>
            <person name="Kozuka-Hata H."/>
            <person name="Shin-I T."/>
            <person name="Minakuchi Y."/>
            <person name="Ohishi K."/>
            <person name="Motoyama A."/>
            <person name="Aizu T."/>
            <person name="Enomoto A."/>
            <person name="Kondo K."/>
            <person name="Tanaka S."/>
            <person name="Hara Y."/>
            <person name="Koshikawa S."/>
            <person name="Sagara H."/>
            <person name="Miura T."/>
            <person name="Yokobori S."/>
            <person name="Miyagawa K."/>
            <person name="Suzuki Y."/>
            <person name="Kubo T."/>
            <person name="Oyama M."/>
            <person name="Kohara Y."/>
            <person name="Fujiyama A."/>
            <person name="Arakawa K."/>
            <person name="Katayama T."/>
            <person name="Toyoda A."/>
            <person name="Kunieda T."/>
        </authorList>
    </citation>
    <scope>NUCLEOTIDE SEQUENCE [LARGE SCALE GENOMIC DNA]</scope>
    <source>
        <strain evidence="7 8">YOKOZUNA-1</strain>
    </source>
</reference>
<name>A0A1D1VTE6_RAMVA</name>
<evidence type="ECO:0000313" key="8">
    <source>
        <dbReference type="Proteomes" id="UP000186922"/>
    </source>
</evidence>
<dbReference type="GO" id="GO:0016020">
    <property type="term" value="C:membrane"/>
    <property type="evidence" value="ECO:0007669"/>
    <property type="project" value="UniProtKB-SubCell"/>
</dbReference>
<evidence type="ECO:0000256" key="6">
    <source>
        <dbReference type="SAM" id="Phobius"/>
    </source>
</evidence>
<dbReference type="GO" id="GO:0071944">
    <property type="term" value="C:cell periphery"/>
    <property type="evidence" value="ECO:0007669"/>
    <property type="project" value="UniProtKB-ARBA"/>
</dbReference>
<proteinExistence type="predicted"/>
<feature type="compositionally biased region" description="Polar residues" evidence="5">
    <location>
        <begin position="330"/>
        <end position="339"/>
    </location>
</feature>
<feature type="region of interest" description="Disordered" evidence="5">
    <location>
        <begin position="165"/>
        <end position="225"/>
    </location>
</feature>
<feature type="compositionally biased region" description="Low complexity" evidence="5">
    <location>
        <begin position="303"/>
        <end position="316"/>
    </location>
</feature>
<keyword evidence="8" id="KW-1185">Reference proteome</keyword>
<keyword evidence="3 6" id="KW-1133">Transmembrane helix</keyword>
<dbReference type="PANTHER" id="PTHR15549:SF26">
    <property type="entry name" value="AXIAL BUDDING PATTERN PROTEIN 2-RELATED"/>
    <property type="match status" value="1"/>
</dbReference>
<sequence>MEFMQELSDSSSSLFANLSTSLSNHIKQTLVAQNLTANDTDVLILRFRPGSVLAHTLIRERSVEPGHTAATLRENLTAIVEWPAFVFNNETYNVTVNKTLVFDTCETDDVCDVVSTVCIFNNSTENSTCQCRPGYEPLEPPSRYRCRQVQTTVTITETTIGLTSSTSMDVTSAPTSDTTTRITTETSDTATRPSNSPSSAPPSSSKTSPTTNATQPTLVTPTETPNELGLSVGVIVGIVFGVFFAIIIITGILYYVFWGRPKNTRRRSSGVLSITRPSLAEVPSQPQYAYVGRTNEVPAAETTRVTTTEITTRAAPQPDIPEADYDLPGSSVQPRPSTNAPRRPAPAAPSQETSYEGVRSERLLRLQPAMTTFQVGEPLRVAKPPGRPAEFSPSPMFYDNFAELNDDEVARIRRNGWS</sequence>
<keyword evidence="4 6" id="KW-0472">Membrane</keyword>
<evidence type="ECO:0000313" key="7">
    <source>
        <dbReference type="EMBL" id="GAV03038.1"/>
    </source>
</evidence>
<feature type="region of interest" description="Disordered" evidence="5">
    <location>
        <begin position="303"/>
        <end position="358"/>
    </location>
</feature>
<gene>
    <name evidence="7" type="primary">RvY_13523</name>
    <name evidence="7" type="synonym">RvY_13523.1</name>
    <name evidence="7" type="ORF">RvY_13523-1</name>
</gene>
<evidence type="ECO:0000256" key="2">
    <source>
        <dbReference type="ARBA" id="ARBA00022692"/>
    </source>
</evidence>
<keyword evidence="2 6" id="KW-0812">Transmembrane</keyword>
<evidence type="ECO:0000256" key="1">
    <source>
        <dbReference type="ARBA" id="ARBA00004167"/>
    </source>
</evidence>
<dbReference type="EMBL" id="BDGG01000009">
    <property type="protein sequence ID" value="GAV03038.1"/>
    <property type="molecule type" value="Genomic_DNA"/>
</dbReference>
<dbReference type="PANTHER" id="PTHR15549">
    <property type="entry name" value="PAIRED IMMUNOGLOBULIN-LIKE TYPE 2 RECEPTOR"/>
    <property type="match status" value="1"/>
</dbReference>
<dbReference type="AlphaFoldDB" id="A0A1D1VTE6"/>
<protein>
    <submittedName>
        <fullName evidence="7">Uncharacterized protein</fullName>
    </submittedName>
</protein>
<evidence type="ECO:0000256" key="3">
    <source>
        <dbReference type="ARBA" id="ARBA00022989"/>
    </source>
</evidence>
<organism evidence="7 8">
    <name type="scientific">Ramazzottius varieornatus</name>
    <name type="common">Water bear</name>
    <name type="synonym">Tardigrade</name>
    <dbReference type="NCBI Taxonomy" id="947166"/>
    <lineage>
        <taxon>Eukaryota</taxon>
        <taxon>Metazoa</taxon>
        <taxon>Ecdysozoa</taxon>
        <taxon>Tardigrada</taxon>
        <taxon>Eutardigrada</taxon>
        <taxon>Parachela</taxon>
        <taxon>Hypsibioidea</taxon>
        <taxon>Ramazzottiidae</taxon>
        <taxon>Ramazzottius</taxon>
    </lineage>
</organism>
<feature type="compositionally biased region" description="Polar residues" evidence="5">
    <location>
        <begin position="215"/>
        <end position="225"/>
    </location>
</feature>
<accession>A0A1D1VTE6</accession>
<comment type="subcellular location">
    <subcellularLocation>
        <location evidence="1">Membrane</location>
        <topology evidence="1">Single-pass membrane protein</topology>
    </subcellularLocation>
</comment>
<evidence type="ECO:0000256" key="5">
    <source>
        <dbReference type="SAM" id="MobiDB-lite"/>
    </source>
</evidence>
<dbReference type="InterPro" id="IPR051694">
    <property type="entry name" value="Immunoregulatory_rcpt-like"/>
</dbReference>
<dbReference type="Proteomes" id="UP000186922">
    <property type="component" value="Unassembled WGS sequence"/>
</dbReference>
<feature type="transmembrane region" description="Helical" evidence="6">
    <location>
        <begin position="228"/>
        <end position="257"/>
    </location>
</feature>
<comment type="caution">
    <text evidence="7">The sequence shown here is derived from an EMBL/GenBank/DDBJ whole genome shotgun (WGS) entry which is preliminary data.</text>
</comment>
<feature type="compositionally biased region" description="Low complexity" evidence="5">
    <location>
        <begin position="165"/>
        <end position="214"/>
    </location>
</feature>
<evidence type="ECO:0000256" key="4">
    <source>
        <dbReference type="ARBA" id="ARBA00023136"/>
    </source>
</evidence>